<protein>
    <recommendedName>
        <fullName evidence="4">Bacteriocin</fullName>
    </recommendedName>
</protein>
<feature type="region of interest" description="Disordered" evidence="1">
    <location>
        <begin position="21"/>
        <end position="49"/>
    </location>
</feature>
<comment type="caution">
    <text evidence="2">The sequence shown here is derived from an EMBL/GenBank/DDBJ whole genome shotgun (WGS) entry which is preliminary data.</text>
</comment>
<evidence type="ECO:0000256" key="1">
    <source>
        <dbReference type="SAM" id="MobiDB-lite"/>
    </source>
</evidence>
<evidence type="ECO:0000313" key="3">
    <source>
        <dbReference type="Proteomes" id="UP000619238"/>
    </source>
</evidence>
<accession>A0ABR7Q7M5</accession>
<sequence>MKKQFQIKKLVLSKKVIGNLTQISGGRPPNTHKNCDDTGEPSDDGSGFTSHCSVIVC</sequence>
<evidence type="ECO:0008006" key="4">
    <source>
        <dbReference type="Google" id="ProtNLM"/>
    </source>
</evidence>
<dbReference type="RefSeq" id="WP_187561623.1">
    <property type="nucleotide sequence ID" value="NZ_JACGWS010000004.1"/>
</dbReference>
<dbReference type="Proteomes" id="UP000619238">
    <property type="component" value="Unassembled WGS sequence"/>
</dbReference>
<gene>
    <name evidence="2" type="ORF">H2O64_07790</name>
</gene>
<keyword evidence="3" id="KW-1185">Reference proteome</keyword>
<dbReference type="EMBL" id="JACGWS010000004">
    <property type="protein sequence ID" value="MBC8754571.1"/>
    <property type="molecule type" value="Genomic_DNA"/>
</dbReference>
<reference evidence="2 3" key="1">
    <citation type="submission" date="2020-07" db="EMBL/GenBank/DDBJ databases">
        <title>Description of Kordia aestuariivivens sp. nov., isolated from a tidal flat.</title>
        <authorList>
            <person name="Park S."/>
            <person name="Yoon J.-H."/>
        </authorList>
    </citation>
    <scope>NUCLEOTIDE SEQUENCE [LARGE SCALE GENOMIC DNA]</scope>
    <source>
        <strain evidence="2 3">YSTF-M3</strain>
    </source>
</reference>
<proteinExistence type="predicted"/>
<name>A0ABR7Q7M5_9FLAO</name>
<evidence type="ECO:0000313" key="2">
    <source>
        <dbReference type="EMBL" id="MBC8754571.1"/>
    </source>
</evidence>
<organism evidence="2 3">
    <name type="scientific">Kordia aestuariivivens</name>
    <dbReference type="NCBI Taxonomy" id="2759037"/>
    <lineage>
        <taxon>Bacteria</taxon>
        <taxon>Pseudomonadati</taxon>
        <taxon>Bacteroidota</taxon>
        <taxon>Flavobacteriia</taxon>
        <taxon>Flavobacteriales</taxon>
        <taxon>Flavobacteriaceae</taxon>
        <taxon>Kordia</taxon>
    </lineage>
</organism>